<evidence type="ECO:0000313" key="2">
    <source>
        <dbReference type="EMBL" id="KAA5837197.1"/>
    </source>
</evidence>
<dbReference type="AlphaFoldDB" id="A0A5M7C9S0"/>
<keyword evidence="2" id="KW-0436">Ligase</keyword>
<dbReference type="InterPro" id="IPR042099">
    <property type="entry name" value="ANL_N_sf"/>
</dbReference>
<dbReference type="Gene3D" id="3.40.50.12780">
    <property type="entry name" value="N-terminal domain of ligase-like"/>
    <property type="match status" value="1"/>
</dbReference>
<dbReference type="Proteomes" id="UP000323946">
    <property type="component" value="Unassembled WGS sequence"/>
</dbReference>
<sequence length="77" mass="8509">MLDNRPEFLLAKLGAAMVPMNIRYQDYDATHVLAHSQPKLIAPPTQQPTPRPMDELRRPCSATDKAAAIAIRPSQTA</sequence>
<accession>A0A5M7C9S0</accession>
<keyword evidence="3" id="KW-1185">Reference proteome</keyword>
<gene>
    <name evidence="2" type="ORF">F1721_05185</name>
</gene>
<comment type="caution">
    <text evidence="2">The sequence shown here is derived from an EMBL/GenBank/DDBJ whole genome shotgun (WGS) entry which is preliminary data.</text>
</comment>
<dbReference type="EMBL" id="VWPH01000002">
    <property type="protein sequence ID" value="KAA5837197.1"/>
    <property type="molecule type" value="Genomic_DNA"/>
</dbReference>
<proteinExistence type="predicted"/>
<dbReference type="GO" id="GO:0016874">
    <property type="term" value="F:ligase activity"/>
    <property type="evidence" value="ECO:0007669"/>
    <property type="project" value="UniProtKB-KW"/>
</dbReference>
<feature type="region of interest" description="Disordered" evidence="1">
    <location>
        <begin position="37"/>
        <end position="57"/>
    </location>
</feature>
<reference evidence="2 3" key="1">
    <citation type="submission" date="2019-09" db="EMBL/GenBank/DDBJ databases">
        <title>Draft genome sequence of the thermophilic Saccharopolyspora hirsuta VKM Ac-666T.</title>
        <authorList>
            <person name="Lobastova T.G."/>
            <person name="Fokina V."/>
            <person name="Bragin E.Y."/>
            <person name="Shtratnikova V.Y."/>
            <person name="Starodumova I.P."/>
            <person name="Tarlachkov S.V."/>
            <person name="Donova M.V."/>
        </authorList>
    </citation>
    <scope>NUCLEOTIDE SEQUENCE [LARGE SCALE GENOMIC DNA]</scope>
    <source>
        <strain evidence="2 3">VKM Ac-666</strain>
    </source>
</reference>
<protein>
    <submittedName>
        <fullName evidence="2">ATP-dependent acyl-CoA ligase</fullName>
    </submittedName>
</protein>
<evidence type="ECO:0000256" key="1">
    <source>
        <dbReference type="SAM" id="MobiDB-lite"/>
    </source>
</evidence>
<evidence type="ECO:0000313" key="3">
    <source>
        <dbReference type="Proteomes" id="UP000323946"/>
    </source>
</evidence>
<organism evidence="2 3">
    <name type="scientific">Saccharopolyspora hirsuta</name>
    <dbReference type="NCBI Taxonomy" id="1837"/>
    <lineage>
        <taxon>Bacteria</taxon>
        <taxon>Bacillati</taxon>
        <taxon>Actinomycetota</taxon>
        <taxon>Actinomycetes</taxon>
        <taxon>Pseudonocardiales</taxon>
        <taxon>Pseudonocardiaceae</taxon>
        <taxon>Saccharopolyspora</taxon>
    </lineage>
</organism>
<name>A0A5M7C9S0_SACHI</name>